<keyword evidence="3" id="KW-1185">Reference proteome</keyword>
<feature type="region of interest" description="Disordered" evidence="1">
    <location>
        <begin position="220"/>
        <end position="239"/>
    </location>
</feature>
<comment type="caution">
    <text evidence="2">The sequence shown here is derived from an EMBL/GenBank/DDBJ whole genome shotgun (WGS) entry which is preliminary data.</text>
</comment>
<evidence type="ECO:0000313" key="2">
    <source>
        <dbReference type="EMBL" id="KAJ4020970.1"/>
    </source>
</evidence>
<proteinExistence type="predicted"/>
<gene>
    <name evidence="2" type="ORF">NW766_002466</name>
</gene>
<organism evidence="2 3">
    <name type="scientific">Fusarium irregulare</name>
    <dbReference type="NCBI Taxonomy" id="2494466"/>
    <lineage>
        <taxon>Eukaryota</taxon>
        <taxon>Fungi</taxon>
        <taxon>Dikarya</taxon>
        <taxon>Ascomycota</taxon>
        <taxon>Pezizomycotina</taxon>
        <taxon>Sordariomycetes</taxon>
        <taxon>Hypocreomycetidae</taxon>
        <taxon>Hypocreales</taxon>
        <taxon>Nectriaceae</taxon>
        <taxon>Fusarium</taxon>
        <taxon>Fusarium incarnatum-equiseti species complex</taxon>
    </lineage>
</organism>
<dbReference type="Proteomes" id="UP001152130">
    <property type="component" value="Unassembled WGS sequence"/>
</dbReference>
<dbReference type="EMBL" id="JAPDHF010000003">
    <property type="protein sequence ID" value="KAJ4020970.1"/>
    <property type="molecule type" value="Genomic_DNA"/>
</dbReference>
<protein>
    <submittedName>
        <fullName evidence="2">Uncharacterized protein</fullName>
    </submittedName>
</protein>
<name>A0A9W8PX56_9HYPO</name>
<sequence>MDSSNERRPSTASLDQDFRKSLSTYAVLQNLRDDLRHHDEDIAECLDILIGGVDVTASEIESEEQIRSFDARTGLSTHQLGNVLKHILSGRIRDWNQGWEQARASRNPPFDLPVPGIVKSDIISMIETHYLACQDSTEMFLSDAWMESAFGRQLTHSPYLGKREPLVTWDDVRHFLSVTHRPKFEKSFSNFASALPLQYVEAIPALLHAGAVLEYWHKEDRQGEDRQGEDQQDKDKREEDQLAKAITCLSGPALDVLPMSRLQSVSSLRESLPVVRWKIQKRPSNSTRSDSGLNLRILRTIPVYRSLNDADSDDDFEMTDDVEYARQPAKREYWTSEFVYSLQEKLPGWNSKLTETLLRHIISQPGCAGMSHQLRKIQEASRNEYTDEARLASFLRGPLIFAAKCGFMTRSGNVSSPGFCVEEILRLHRQQKIKLDMFDRIMSVMVSNDGTMGVSYIPGVIQCGDNKGKLSEIFRPLMSPTDAHGSKTIIIRGSEPRIACMAICEVRKKKQAGRSSALCEAVLFHALGDSKRDTTDKKLLNFRSEILNFLEKLFPSNAVSWAWWDEGEAQVAIRESIVIDSSRQGNRPQSAFMDPALQLLDVCCRAFTPHRFSALGKLMGHESLLIRNRIDSDSTESNSAELIPLTLTPGCPDLMILLMIARQITQDAARRFEGSKYDKSYWESTRSRRQLASSDDSPVSERQVGDSGNVDEEVELLTGDIETVWNKVSGLENVLRAQEEDGERKKTVKLPDVLFNRNDMDNDEKVQKRINELLDVELQTNCHYSETVDATIDAASPLLKDKLMNRTDEVETLLRQYRDRWSDLLFANARICLSMTEEEGKLVFVSPNWWRVSVANAKKRDRERLCQRFLNPKNHPLHMQMVMAQGIWSKDMFLQLSGPIDTASPGYDGSAFNTAYLIQILFGVSDKPMGVYFGSATGPGGEGRRMQQHEETFSQTSSEVRQLANKGMVLFVHTVGASDPEAQRSSYALARFPKTDADGLAAIHSRQLAWMAEQLFLTMAHQLNNVQTASRHNEITARMEMSGLLLEYFAREARLPRTDPAFSIRVLNRAYPMLQHSHHQFGQTREEVDTYAAIRDALDQFFAETRKRHITPSDIRQIYIDHNLDTSFFHSGNWKFVQNIYKDVLGSYSERYQGPHDDLLFPAVAGVIRHAFRAGIITAPDSNDSTELYSINSASIDWHEATLDAREVVPEDLVYLCTPAKIRDLWYQSIRSKWGVAQLALIPRNTQFFRGENYNMFLEHPKWKLTTKTDDYSMDQDVILAYRLLSTPMSKYLTQLCRSQFVEYFGSQREGEPDVVFVSGVSTLSPPYHYDRHDIAPKIVAQVLRTLSSEAESQLDLDIWIHNATSVLLSSLRTGRVTGDEWKTWQETPPFPDTPEFQQVQTVDYLDLHNFLFAGEQPHQEEPASLEPAHLKIIVEELEECGPKQLTSEQLSDITRIGHSTPRVGSGGTSFKPPKKSAFLLKRSIQAGDALGFLFRPMSLQKKARKMASVPEVKENMTCEEYITIVHSAFSGDRVNREHRGNWKEEIIDRQCELPLLLALSKSRRDGNAVRDTSLILNQVSEEHGVTIRESADTKNRRVAVSNLIARVFVNEPYLKQLATGLSPWLSLTSKADVYEVFREYICSISNQNPLERVDVRVWTDGNDSVKPTCAKVAADLAQRLEAASGLVDANIHISRKTIEDNVRGDKFEKLENDFLEKLK</sequence>
<feature type="region of interest" description="Disordered" evidence="1">
    <location>
        <begin position="687"/>
        <end position="711"/>
    </location>
</feature>
<evidence type="ECO:0000313" key="3">
    <source>
        <dbReference type="Proteomes" id="UP001152130"/>
    </source>
</evidence>
<evidence type="ECO:0000256" key="1">
    <source>
        <dbReference type="SAM" id="MobiDB-lite"/>
    </source>
</evidence>
<accession>A0A9W8PX56</accession>
<reference evidence="2" key="1">
    <citation type="submission" date="2022-10" db="EMBL/GenBank/DDBJ databases">
        <title>Fusarium specimens isolated from Avocado Roots.</title>
        <authorList>
            <person name="Stajich J."/>
            <person name="Roper C."/>
            <person name="Heimlech-Rivalta G."/>
        </authorList>
    </citation>
    <scope>NUCLEOTIDE SEQUENCE</scope>
    <source>
        <strain evidence="2">CF00143</strain>
    </source>
</reference>